<evidence type="ECO:0000313" key="2">
    <source>
        <dbReference type="EMBL" id="OEV04188.1"/>
    </source>
</evidence>
<dbReference type="Pfam" id="PF18844">
    <property type="entry name" value="baeRF_family2"/>
    <property type="match status" value="1"/>
</dbReference>
<dbReference type="EMBL" id="LJGU01000114">
    <property type="protein sequence ID" value="OEV04188.1"/>
    <property type="molecule type" value="Genomic_DNA"/>
</dbReference>
<proteinExistence type="predicted"/>
<organism evidence="2 3">
    <name type="scientific">Streptomyces oceani</name>
    <dbReference type="NCBI Taxonomy" id="1075402"/>
    <lineage>
        <taxon>Bacteria</taxon>
        <taxon>Bacillati</taxon>
        <taxon>Actinomycetota</taxon>
        <taxon>Actinomycetes</taxon>
        <taxon>Kitasatosporales</taxon>
        <taxon>Streptomycetaceae</taxon>
        <taxon>Streptomyces</taxon>
    </lineage>
</organism>
<feature type="compositionally biased region" description="Basic and acidic residues" evidence="1">
    <location>
        <begin position="395"/>
        <end position="412"/>
    </location>
</feature>
<evidence type="ECO:0000313" key="3">
    <source>
        <dbReference type="Proteomes" id="UP000176101"/>
    </source>
</evidence>
<dbReference type="OrthoDB" id="5179393at2"/>
<feature type="region of interest" description="Disordered" evidence="1">
    <location>
        <begin position="221"/>
        <end position="246"/>
    </location>
</feature>
<dbReference type="STRING" id="1075402.AN216_08245"/>
<feature type="region of interest" description="Disordered" evidence="1">
    <location>
        <begin position="392"/>
        <end position="412"/>
    </location>
</feature>
<accession>A0A1E7KJQ1</accession>
<gene>
    <name evidence="2" type="ORF">AN216_08245</name>
</gene>
<keyword evidence="3" id="KW-1185">Reference proteome</keyword>
<dbReference type="PATRIC" id="fig|1075402.3.peg.4456"/>
<comment type="caution">
    <text evidence="2">The sequence shown here is derived from an EMBL/GenBank/DDBJ whole genome shotgun (WGS) entry which is preliminary data.</text>
</comment>
<sequence>MEVGFLSPLFDRPGPWASVYLDTTALSPDPHPRAERAAHAACARLRGQGADPRTCRAVYEAMTTPAEPPAPPGRAIFATDGTVVLAPPLATAPDGGPHACWEALPHTGPLLELAETNPACVVARVRPDGATFELHGPYGVLDAGRVRGDWPVHRSSPADWSVCHFRPTEPDDDTRGAELVADGIRNCAARTRPELVILAGDRAVRMAVLERLPAGLRSRTVHADERTGTADGPPQVAGERGGTTDPIAPEVARIRATHGRRHARSTMECFLSGRLPTDDGRIAAAEGVPALIDAARQHRIGSLIVRPEGVDLHREVWVGQDPEQLAVRPTDAQLLGGQQPATARADDALVRSAATSGAEVLCVRPYELAPGTPDGLPSGGLGALLRWPYGAAPETTHRREGGGRDGGHAARQ</sequence>
<dbReference type="InterPro" id="IPR040701">
    <property type="entry name" value="Bact_RF_family2"/>
</dbReference>
<protein>
    <recommendedName>
        <fullName evidence="4">Peptide chain release factor 1</fullName>
    </recommendedName>
</protein>
<evidence type="ECO:0000256" key="1">
    <source>
        <dbReference type="SAM" id="MobiDB-lite"/>
    </source>
</evidence>
<dbReference type="Proteomes" id="UP000176101">
    <property type="component" value="Unassembled WGS sequence"/>
</dbReference>
<reference evidence="2 3" key="1">
    <citation type="journal article" date="2016" name="Front. Microbiol.">
        <title>Comparative Genomics Analysis of Streptomyces Species Reveals Their Adaptation to the Marine Environment and Their Diversity at the Genomic Level.</title>
        <authorList>
            <person name="Tian X."/>
            <person name="Zhang Z."/>
            <person name="Yang T."/>
            <person name="Chen M."/>
            <person name="Li J."/>
            <person name="Chen F."/>
            <person name="Yang J."/>
            <person name="Li W."/>
            <person name="Zhang B."/>
            <person name="Zhang Z."/>
            <person name="Wu J."/>
            <person name="Zhang C."/>
            <person name="Long L."/>
            <person name="Xiao J."/>
        </authorList>
    </citation>
    <scope>NUCLEOTIDE SEQUENCE [LARGE SCALE GENOMIC DNA]</scope>
    <source>
        <strain evidence="2 3">SCSIO 02100</strain>
    </source>
</reference>
<evidence type="ECO:0008006" key="4">
    <source>
        <dbReference type="Google" id="ProtNLM"/>
    </source>
</evidence>
<name>A0A1E7KJQ1_9ACTN</name>
<dbReference type="RefSeq" id="WP_070195935.1">
    <property type="nucleotide sequence ID" value="NZ_LJGU01000114.1"/>
</dbReference>
<dbReference type="AlphaFoldDB" id="A0A1E7KJQ1"/>